<dbReference type="InterPro" id="IPR019775">
    <property type="entry name" value="WD40_repeat_CS"/>
</dbReference>
<keyword evidence="1 3" id="KW-0853">WD repeat</keyword>
<dbReference type="PANTHER" id="PTHR19846:SF0">
    <property type="entry name" value="PRE-MRNA PROCESSING FACTOR 4"/>
    <property type="match status" value="1"/>
</dbReference>
<dbReference type="SMART" id="SM00500">
    <property type="entry name" value="SFM"/>
    <property type="match status" value="1"/>
</dbReference>
<dbReference type="InterPro" id="IPR014906">
    <property type="entry name" value="PRP4-like"/>
</dbReference>
<protein>
    <submittedName>
        <fullName evidence="6">U4/U6 small nuclear ribonucleoprotein Prp4</fullName>
    </submittedName>
</protein>
<dbReference type="SUPFAM" id="SSF158230">
    <property type="entry name" value="PRP4-like"/>
    <property type="match status" value="1"/>
</dbReference>
<dbReference type="GO" id="GO:0017070">
    <property type="term" value="F:U6 snRNA binding"/>
    <property type="evidence" value="ECO:0007669"/>
    <property type="project" value="TreeGrafter"/>
</dbReference>
<accession>A0AAF0Y0U7</accession>
<evidence type="ECO:0000313" key="7">
    <source>
        <dbReference type="Proteomes" id="UP000827549"/>
    </source>
</evidence>
<dbReference type="InterPro" id="IPR015943">
    <property type="entry name" value="WD40/YVTN_repeat-like_dom_sf"/>
</dbReference>
<dbReference type="GeneID" id="87804630"/>
<name>A0AAF0Y0U7_9TREE</name>
<dbReference type="PROSITE" id="PS50294">
    <property type="entry name" value="WD_REPEATS_REGION"/>
    <property type="match status" value="3"/>
</dbReference>
<dbReference type="GO" id="GO:0046540">
    <property type="term" value="C:U4/U6 x U5 tri-snRNP complex"/>
    <property type="evidence" value="ECO:0007669"/>
    <property type="project" value="TreeGrafter"/>
</dbReference>
<dbReference type="AlphaFoldDB" id="A0AAF0Y0U7"/>
<evidence type="ECO:0000256" key="4">
    <source>
        <dbReference type="SAM" id="MobiDB-lite"/>
    </source>
</evidence>
<proteinExistence type="predicted"/>
<keyword evidence="7" id="KW-1185">Reference proteome</keyword>
<dbReference type="PROSITE" id="PS50082">
    <property type="entry name" value="WD_REPEATS_2"/>
    <property type="match status" value="5"/>
</dbReference>
<dbReference type="Pfam" id="PF08799">
    <property type="entry name" value="PRP4"/>
    <property type="match status" value="1"/>
</dbReference>
<evidence type="ECO:0000313" key="6">
    <source>
        <dbReference type="EMBL" id="WOO77815.1"/>
    </source>
</evidence>
<dbReference type="InterPro" id="IPR001680">
    <property type="entry name" value="WD40_rpt"/>
</dbReference>
<dbReference type="InterPro" id="IPR020472">
    <property type="entry name" value="WD40_PAC1"/>
</dbReference>
<feature type="repeat" description="WD" evidence="3">
    <location>
        <begin position="261"/>
        <end position="302"/>
    </location>
</feature>
<keyword evidence="2" id="KW-0677">Repeat</keyword>
<dbReference type="EMBL" id="CP086714">
    <property type="protein sequence ID" value="WOO77815.1"/>
    <property type="molecule type" value="Genomic_DNA"/>
</dbReference>
<dbReference type="Gene3D" id="2.130.10.10">
    <property type="entry name" value="YVTN repeat-like/Quinoprotein amine dehydrogenase"/>
    <property type="match status" value="3"/>
</dbReference>
<evidence type="ECO:0000256" key="1">
    <source>
        <dbReference type="ARBA" id="ARBA00022574"/>
    </source>
</evidence>
<dbReference type="Gene3D" id="4.10.280.110">
    <property type="entry name" value="Pre-mRNA processing factor 4 domain"/>
    <property type="match status" value="1"/>
</dbReference>
<dbReference type="PRINTS" id="PR00320">
    <property type="entry name" value="GPROTEINBRPT"/>
</dbReference>
<evidence type="ECO:0000256" key="3">
    <source>
        <dbReference type="PROSITE-ProRule" id="PRU00221"/>
    </source>
</evidence>
<dbReference type="InterPro" id="IPR036285">
    <property type="entry name" value="PRP4-like_sf"/>
</dbReference>
<organism evidence="6 7">
    <name type="scientific">Vanrija pseudolonga</name>
    <dbReference type="NCBI Taxonomy" id="143232"/>
    <lineage>
        <taxon>Eukaryota</taxon>
        <taxon>Fungi</taxon>
        <taxon>Dikarya</taxon>
        <taxon>Basidiomycota</taxon>
        <taxon>Agaricomycotina</taxon>
        <taxon>Tremellomycetes</taxon>
        <taxon>Trichosporonales</taxon>
        <taxon>Trichosporonaceae</taxon>
        <taxon>Vanrija</taxon>
    </lineage>
</organism>
<dbReference type="GO" id="GO:0030621">
    <property type="term" value="F:U4 snRNA binding"/>
    <property type="evidence" value="ECO:0007669"/>
    <property type="project" value="TreeGrafter"/>
</dbReference>
<dbReference type="InterPro" id="IPR036322">
    <property type="entry name" value="WD40_repeat_dom_sf"/>
</dbReference>
<feature type="repeat" description="WD" evidence="3">
    <location>
        <begin position="169"/>
        <end position="210"/>
    </location>
</feature>
<gene>
    <name evidence="6" type="primary">PRPF4</name>
    <name evidence="6" type="ORF">LOC62_01G001374</name>
</gene>
<dbReference type="PANTHER" id="PTHR19846">
    <property type="entry name" value="WD40 REPEAT PROTEIN"/>
    <property type="match status" value="1"/>
</dbReference>
<evidence type="ECO:0000259" key="5">
    <source>
        <dbReference type="SMART" id="SM00500"/>
    </source>
</evidence>
<dbReference type="Proteomes" id="UP000827549">
    <property type="component" value="Chromosome 1"/>
</dbReference>
<dbReference type="GO" id="GO:0000398">
    <property type="term" value="P:mRNA splicing, via spliceosome"/>
    <property type="evidence" value="ECO:0007669"/>
    <property type="project" value="TreeGrafter"/>
</dbReference>
<sequence length="551" mass="60179">MDIDELAVDNTYELGGSDDERERAQNAMLHEQLARRDRMRRMAVPTDDKKVRERLRAFGEPITLFGEGPGDRRDRLKEIQESYERDKGRPLVAFDSDSGDSDDEEGEFYTEGPQALLEARRKIARYSLSRAGKRIARQRIEVNLPLSKIVNVRKEVFGELQTFQNLGSQFGDDRPLSTIRFSPNSKLLLTTSWTGDTKVWDLPNLNSVAVRRGHTDKVSGAAWHPEATVGLSESAANFATGGGEGDVKLWSLDAEKPLASLSGHTNRVGRVEFHPSGAYVGAAGFDGTWRMWDVQTQAELLVQEGHSKEVMALAFQDDGALAASGGFDAIGRVWDLRTGRTAMVLDGHAKEILSVDFAPNGFQVATGSGDNTVRIWDLRALRTQHVIPAHSSSVSDLRFYHAAGENPFQGLDSVAPAAASNGAMEVDGDSGEAQQQPDLPRSGLFLVTAGFDSNVRIWSADEWARVRNLATDAGKVMSADVSRDGKFIASASYSRSFHLFGGDHSFDSDSDSASSDDIDAQPPRKRKRALPSHSVPTATRLVTAALAFATD</sequence>
<feature type="repeat" description="WD" evidence="3">
    <location>
        <begin position="303"/>
        <end position="344"/>
    </location>
</feature>
<feature type="compositionally biased region" description="Acidic residues" evidence="4">
    <location>
        <begin position="508"/>
        <end position="519"/>
    </location>
</feature>
<feature type="region of interest" description="Disordered" evidence="4">
    <location>
        <begin position="87"/>
        <end position="107"/>
    </location>
</feature>
<dbReference type="CDD" id="cd00200">
    <property type="entry name" value="WD40"/>
    <property type="match status" value="1"/>
</dbReference>
<dbReference type="Pfam" id="PF00400">
    <property type="entry name" value="WD40"/>
    <property type="match status" value="5"/>
</dbReference>
<feature type="domain" description="Pre-mRNA processing factor 4 (PRP4)-like" evidence="5">
    <location>
        <begin position="46"/>
        <end position="98"/>
    </location>
</feature>
<dbReference type="RefSeq" id="XP_062623847.1">
    <property type="nucleotide sequence ID" value="XM_062767862.1"/>
</dbReference>
<feature type="region of interest" description="Disordered" evidence="4">
    <location>
        <begin position="507"/>
        <end position="534"/>
    </location>
</feature>
<keyword evidence="6" id="KW-0687">Ribonucleoprotein</keyword>
<evidence type="ECO:0000256" key="2">
    <source>
        <dbReference type="ARBA" id="ARBA00022737"/>
    </source>
</evidence>
<reference evidence="6" key="1">
    <citation type="submission" date="2023-10" db="EMBL/GenBank/DDBJ databases">
        <authorList>
            <person name="Noh H."/>
        </authorList>
    </citation>
    <scope>NUCLEOTIDE SEQUENCE</scope>
    <source>
        <strain evidence="6">DUCC4014</strain>
    </source>
</reference>
<dbReference type="PROSITE" id="PS00678">
    <property type="entry name" value="WD_REPEATS_1"/>
    <property type="match status" value="2"/>
</dbReference>
<feature type="repeat" description="WD" evidence="3">
    <location>
        <begin position="211"/>
        <end position="260"/>
    </location>
</feature>
<feature type="repeat" description="WD" evidence="3">
    <location>
        <begin position="345"/>
        <end position="386"/>
    </location>
</feature>
<feature type="compositionally biased region" description="Acidic residues" evidence="4">
    <location>
        <begin position="97"/>
        <end position="107"/>
    </location>
</feature>
<dbReference type="SUPFAM" id="SSF50978">
    <property type="entry name" value="WD40 repeat-like"/>
    <property type="match status" value="1"/>
</dbReference>
<dbReference type="SMART" id="SM00320">
    <property type="entry name" value="WD40"/>
    <property type="match status" value="7"/>
</dbReference>
<feature type="region of interest" description="Disordered" evidence="4">
    <location>
        <begin position="1"/>
        <end position="22"/>
    </location>
</feature>